<dbReference type="CDD" id="cd00075">
    <property type="entry name" value="HATPase"/>
    <property type="match status" value="1"/>
</dbReference>
<sequence length="392" mass="43210">MSDHHSVRPRVAKPVPDDERGWLGMMVDLCPFPALVVDLESGEALIDNPAARDIPLRPPAEGHDGDDYFVERDGARIDPRDLARAIASPATAPGGVEVSWHARGREFDFRVFCRRLPAADGLAPLAFLTFLDITDRRATEWELRRALEVRDEFFSIATHELKDPLFSLQLANQLLRRALVRHGEIPAQVVHHLDVSRRQTERLSGLVDNLLDVSRIMNRRIQLDIEALDLADLVQEAAGRFRERAESSSTPVVTEIAGPIIGYFDRQKIEQVLGNLLSNAFKYGGGRPVTVRVHADEETAVLEVEDQGAGIAPEDQARIFGRFERASKGYRKESLGLGLYIVRSLVEAHGGSIGVRSEPGRGATFTVTLPRKRLPVDEGPSAAGSGHGPNRG</sequence>
<dbReference type="Pfam" id="PF02518">
    <property type="entry name" value="HATPase_c"/>
    <property type="match status" value="1"/>
</dbReference>
<evidence type="ECO:0000256" key="2">
    <source>
        <dbReference type="ARBA" id="ARBA00012438"/>
    </source>
</evidence>
<dbReference type="EMBL" id="CP042997">
    <property type="protein sequence ID" value="QEH37627.1"/>
    <property type="molecule type" value="Genomic_DNA"/>
</dbReference>
<dbReference type="InterPro" id="IPR005467">
    <property type="entry name" value="His_kinase_dom"/>
</dbReference>
<dbReference type="EC" id="2.7.13.3" evidence="2"/>
<evidence type="ECO:0000256" key="3">
    <source>
        <dbReference type="ARBA" id="ARBA00022553"/>
    </source>
</evidence>
<keyword evidence="5" id="KW-0418">Kinase</keyword>
<name>A0A5B9WAX8_9BACT</name>
<dbReference type="SMART" id="SM00387">
    <property type="entry name" value="HATPase_c"/>
    <property type="match status" value="1"/>
</dbReference>
<dbReference type="FunFam" id="3.30.565.10:FF:000006">
    <property type="entry name" value="Sensor histidine kinase WalK"/>
    <property type="match status" value="1"/>
</dbReference>
<dbReference type="PRINTS" id="PR00344">
    <property type="entry name" value="BCTRLSENSOR"/>
</dbReference>
<organism evidence="8 9">
    <name type="scientific">Aquisphaera giovannonii</name>
    <dbReference type="NCBI Taxonomy" id="406548"/>
    <lineage>
        <taxon>Bacteria</taxon>
        <taxon>Pseudomonadati</taxon>
        <taxon>Planctomycetota</taxon>
        <taxon>Planctomycetia</taxon>
        <taxon>Isosphaerales</taxon>
        <taxon>Isosphaeraceae</taxon>
        <taxon>Aquisphaera</taxon>
    </lineage>
</organism>
<dbReference type="Gene3D" id="1.10.287.130">
    <property type="match status" value="1"/>
</dbReference>
<dbReference type="PROSITE" id="PS50109">
    <property type="entry name" value="HIS_KIN"/>
    <property type="match status" value="1"/>
</dbReference>
<dbReference type="RefSeq" id="WP_148597159.1">
    <property type="nucleotide sequence ID" value="NZ_CP042997.1"/>
</dbReference>
<dbReference type="InterPro" id="IPR003594">
    <property type="entry name" value="HATPase_dom"/>
</dbReference>
<dbReference type="KEGG" id="agv:OJF2_62180"/>
<keyword evidence="3" id="KW-0597">Phosphoprotein</keyword>
<dbReference type="SUPFAM" id="SSF55874">
    <property type="entry name" value="ATPase domain of HSP90 chaperone/DNA topoisomerase II/histidine kinase"/>
    <property type="match status" value="1"/>
</dbReference>
<evidence type="ECO:0000256" key="5">
    <source>
        <dbReference type="ARBA" id="ARBA00022777"/>
    </source>
</evidence>
<dbReference type="Proteomes" id="UP000324233">
    <property type="component" value="Chromosome"/>
</dbReference>
<comment type="catalytic activity">
    <reaction evidence="1">
        <text>ATP + protein L-histidine = ADP + protein N-phospho-L-histidine.</text>
        <dbReference type="EC" id="2.7.13.3"/>
    </reaction>
</comment>
<accession>A0A5B9WAX8</accession>
<gene>
    <name evidence="8" type="primary">srrB</name>
    <name evidence="8" type="ORF">OJF2_62180</name>
</gene>
<dbReference type="InterPro" id="IPR004358">
    <property type="entry name" value="Sig_transdc_His_kin-like_C"/>
</dbReference>
<protein>
    <recommendedName>
        <fullName evidence="2">histidine kinase</fullName>
        <ecNumber evidence="2">2.7.13.3</ecNumber>
    </recommendedName>
</protein>
<dbReference type="GO" id="GO:0000155">
    <property type="term" value="F:phosphorelay sensor kinase activity"/>
    <property type="evidence" value="ECO:0007669"/>
    <property type="project" value="InterPro"/>
</dbReference>
<reference evidence="8 9" key="1">
    <citation type="submission" date="2019-08" db="EMBL/GenBank/DDBJ databases">
        <title>Deep-cultivation of Planctomycetes and their phenomic and genomic characterization uncovers novel biology.</title>
        <authorList>
            <person name="Wiegand S."/>
            <person name="Jogler M."/>
            <person name="Boedeker C."/>
            <person name="Pinto D."/>
            <person name="Vollmers J."/>
            <person name="Rivas-Marin E."/>
            <person name="Kohn T."/>
            <person name="Peeters S.H."/>
            <person name="Heuer A."/>
            <person name="Rast P."/>
            <person name="Oberbeckmann S."/>
            <person name="Bunk B."/>
            <person name="Jeske O."/>
            <person name="Meyerdierks A."/>
            <person name="Storesund J.E."/>
            <person name="Kallscheuer N."/>
            <person name="Luecker S."/>
            <person name="Lage O.M."/>
            <person name="Pohl T."/>
            <person name="Merkel B.J."/>
            <person name="Hornburger P."/>
            <person name="Mueller R.-W."/>
            <person name="Bruemmer F."/>
            <person name="Labrenz M."/>
            <person name="Spormann A.M."/>
            <person name="Op den Camp H."/>
            <person name="Overmann J."/>
            <person name="Amann R."/>
            <person name="Jetten M.S.M."/>
            <person name="Mascher T."/>
            <person name="Medema M.H."/>
            <person name="Devos D.P."/>
            <person name="Kaster A.-K."/>
            <person name="Ovreas L."/>
            <person name="Rohde M."/>
            <person name="Galperin M.Y."/>
            <person name="Jogler C."/>
        </authorList>
    </citation>
    <scope>NUCLEOTIDE SEQUENCE [LARGE SCALE GENOMIC DNA]</scope>
    <source>
        <strain evidence="8 9">OJF2</strain>
    </source>
</reference>
<evidence type="ECO:0000256" key="6">
    <source>
        <dbReference type="SAM" id="MobiDB-lite"/>
    </source>
</evidence>
<dbReference type="CDD" id="cd00082">
    <property type="entry name" value="HisKA"/>
    <property type="match status" value="1"/>
</dbReference>
<keyword evidence="4 8" id="KW-0808">Transferase</keyword>
<evidence type="ECO:0000256" key="4">
    <source>
        <dbReference type="ARBA" id="ARBA00022679"/>
    </source>
</evidence>
<dbReference type="InterPro" id="IPR003661">
    <property type="entry name" value="HisK_dim/P_dom"/>
</dbReference>
<evidence type="ECO:0000313" key="8">
    <source>
        <dbReference type="EMBL" id="QEH37627.1"/>
    </source>
</evidence>
<dbReference type="AlphaFoldDB" id="A0A5B9WAX8"/>
<dbReference type="Gene3D" id="3.30.565.10">
    <property type="entry name" value="Histidine kinase-like ATPase, C-terminal domain"/>
    <property type="match status" value="1"/>
</dbReference>
<proteinExistence type="predicted"/>
<dbReference type="InterPro" id="IPR036890">
    <property type="entry name" value="HATPase_C_sf"/>
</dbReference>
<evidence type="ECO:0000313" key="9">
    <source>
        <dbReference type="Proteomes" id="UP000324233"/>
    </source>
</evidence>
<dbReference type="Pfam" id="PF00512">
    <property type="entry name" value="HisKA"/>
    <property type="match status" value="1"/>
</dbReference>
<evidence type="ECO:0000259" key="7">
    <source>
        <dbReference type="PROSITE" id="PS50109"/>
    </source>
</evidence>
<dbReference type="PANTHER" id="PTHR43547:SF2">
    <property type="entry name" value="HYBRID SIGNAL TRANSDUCTION HISTIDINE KINASE C"/>
    <property type="match status" value="1"/>
</dbReference>
<dbReference type="InterPro" id="IPR036097">
    <property type="entry name" value="HisK_dim/P_sf"/>
</dbReference>
<dbReference type="OrthoDB" id="9813151at2"/>
<dbReference type="SMART" id="SM00388">
    <property type="entry name" value="HisKA"/>
    <property type="match status" value="1"/>
</dbReference>
<evidence type="ECO:0000256" key="1">
    <source>
        <dbReference type="ARBA" id="ARBA00000085"/>
    </source>
</evidence>
<feature type="domain" description="Histidine kinase" evidence="7">
    <location>
        <begin position="156"/>
        <end position="373"/>
    </location>
</feature>
<keyword evidence="9" id="KW-1185">Reference proteome</keyword>
<dbReference type="PANTHER" id="PTHR43547">
    <property type="entry name" value="TWO-COMPONENT HISTIDINE KINASE"/>
    <property type="match status" value="1"/>
</dbReference>
<dbReference type="SUPFAM" id="SSF47384">
    <property type="entry name" value="Homodimeric domain of signal transducing histidine kinase"/>
    <property type="match status" value="1"/>
</dbReference>
<feature type="region of interest" description="Disordered" evidence="6">
    <location>
        <begin position="372"/>
        <end position="392"/>
    </location>
</feature>